<dbReference type="GO" id="GO:0004190">
    <property type="term" value="F:aspartic-type endopeptidase activity"/>
    <property type="evidence" value="ECO:0007669"/>
    <property type="project" value="UniProtKB-KW"/>
</dbReference>
<dbReference type="AlphaFoldDB" id="A0A2N9GJT9"/>
<feature type="compositionally biased region" description="Polar residues" evidence="2">
    <location>
        <begin position="484"/>
        <end position="514"/>
    </location>
</feature>
<evidence type="ECO:0000313" key="6">
    <source>
        <dbReference type="EMBL" id="SPC99561.1"/>
    </source>
</evidence>
<dbReference type="SUPFAM" id="SSF53098">
    <property type="entry name" value="Ribonuclease H-like"/>
    <property type="match status" value="1"/>
</dbReference>
<feature type="compositionally biased region" description="Polar residues" evidence="2">
    <location>
        <begin position="454"/>
        <end position="464"/>
    </location>
</feature>
<organism evidence="6">
    <name type="scientific">Fagus sylvatica</name>
    <name type="common">Beechnut</name>
    <dbReference type="NCBI Taxonomy" id="28930"/>
    <lineage>
        <taxon>Eukaryota</taxon>
        <taxon>Viridiplantae</taxon>
        <taxon>Streptophyta</taxon>
        <taxon>Embryophyta</taxon>
        <taxon>Tracheophyta</taxon>
        <taxon>Spermatophyta</taxon>
        <taxon>Magnoliopsida</taxon>
        <taxon>eudicotyledons</taxon>
        <taxon>Gunneridae</taxon>
        <taxon>Pentapetalae</taxon>
        <taxon>rosids</taxon>
        <taxon>fabids</taxon>
        <taxon>Fagales</taxon>
        <taxon>Fagaceae</taxon>
        <taxon>Fagus</taxon>
    </lineage>
</organism>
<dbReference type="InterPro" id="IPR043502">
    <property type="entry name" value="DNA/RNA_pol_sf"/>
</dbReference>
<dbReference type="PANTHER" id="PTHR11439:SF450">
    <property type="entry name" value="REVERSE TRANSCRIPTASE TY1_COPIA-TYPE DOMAIN-CONTAINING PROTEIN"/>
    <property type="match status" value="1"/>
</dbReference>
<dbReference type="Pfam" id="PF25597">
    <property type="entry name" value="SH3_retrovirus"/>
    <property type="match status" value="1"/>
</dbReference>
<reference evidence="6" key="1">
    <citation type="submission" date="2018-02" db="EMBL/GenBank/DDBJ databases">
        <authorList>
            <person name="Cohen D.B."/>
            <person name="Kent A.D."/>
        </authorList>
    </citation>
    <scope>NUCLEOTIDE SEQUENCE</scope>
</reference>
<dbReference type="InterPro" id="IPR036397">
    <property type="entry name" value="RNaseH_sf"/>
</dbReference>
<dbReference type="InterPro" id="IPR054722">
    <property type="entry name" value="PolX-like_BBD"/>
</dbReference>
<feature type="domain" description="Reverse transcriptase Ty1/copia-type" evidence="3">
    <location>
        <begin position="616"/>
        <end position="858"/>
    </location>
</feature>
<feature type="domain" description="Retroviral polymerase SH3-like" evidence="5">
    <location>
        <begin position="360"/>
        <end position="420"/>
    </location>
</feature>
<gene>
    <name evidence="6" type="ORF">FSB_LOCUS27443</name>
</gene>
<evidence type="ECO:0000259" key="5">
    <source>
        <dbReference type="Pfam" id="PF25597"/>
    </source>
</evidence>
<dbReference type="Gene3D" id="3.30.420.10">
    <property type="entry name" value="Ribonuclease H-like superfamily/Ribonuclease H"/>
    <property type="match status" value="1"/>
</dbReference>
<dbReference type="InterPro" id="IPR057670">
    <property type="entry name" value="SH3_retrovirus"/>
</dbReference>
<protein>
    <submittedName>
        <fullName evidence="6">Uncharacterized protein</fullName>
    </submittedName>
</protein>
<evidence type="ECO:0000259" key="4">
    <source>
        <dbReference type="Pfam" id="PF22936"/>
    </source>
</evidence>
<feature type="region of interest" description="Disordered" evidence="2">
    <location>
        <begin position="449"/>
        <end position="567"/>
    </location>
</feature>
<keyword evidence="1" id="KW-0378">Hydrolase</keyword>
<dbReference type="EMBL" id="OIVN01001990">
    <property type="protein sequence ID" value="SPC99561.1"/>
    <property type="molecule type" value="Genomic_DNA"/>
</dbReference>
<evidence type="ECO:0000256" key="2">
    <source>
        <dbReference type="SAM" id="MobiDB-lite"/>
    </source>
</evidence>
<feature type="compositionally biased region" description="Polar residues" evidence="2">
    <location>
        <begin position="552"/>
        <end position="567"/>
    </location>
</feature>
<keyword evidence="1" id="KW-0645">Protease</keyword>
<evidence type="ECO:0000259" key="3">
    <source>
        <dbReference type="Pfam" id="PF07727"/>
    </source>
</evidence>
<dbReference type="PANTHER" id="PTHR11439">
    <property type="entry name" value="GAG-POL-RELATED RETROTRANSPOSON"/>
    <property type="match status" value="1"/>
</dbReference>
<accession>A0A2N9GJT9</accession>
<dbReference type="SUPFAM" id="SSF56672">
    <property type="entry name" value="DNA/RNA polymerases"/>
    <property type="match status" value="1"/>
</dbReference>
<feature type="domain" description="Retrovirus-related Pol polyprotein from transposon TNT 1-94-like beta-barrel" evidence="4">
    <location>
        <begin position="119"/>
        <end position="197"/>
    </location>
</feature>
<evidence type="ECO:0000256" key="1">
    <source>
        <dbReference type="ARBA" id="ARBA00022750"/>
    </source>
</evidence>
<proteinExistence type="predicted"/>
<dbReference type="CDD" id="cd09272">
    <property type="entry name" value="RNase_HI_RT_Ty1"/>
    <property type="match status" value="1"/>
</dbReference>
<dbReference type="InterPro" id="IPR013103">
    <property type="entry name" value="RVT_2"/>
</dbReference>
<name>A0A2N9GJT9_FAGSY</name>
<dbReference type="GO" id="GO:0003676">
    <property type="term" value="F:nucleic acid binding"/>
    <property type="evidence" value="ECO:0007669"/>
    <property type="project" value="InterPro"/>
</dbReference>
<dbReference type="Pfam" id="PF22936">
    <property type="entry name" value="Pol_BBD"/>
    <property type="match status" value="1"/>
</dbReference>
<feature type="compositionally biased region" description="Low complexity" evidence="2">
    <location>
        <begin position="515"/>
        <end position="541"/>
    </location>
</feature>
<dbReference type="InterPro" id="IPR012337">
    <property type="entry name" value="RNaseH-like_sf"/>
</dbReference>
<dbReference type="Pfam" id="PF07727">
    <property type="entry name" value="RVT_2"/>
    <property type="match status" value="1"/>
</dbReference>
<sequence>MGISYPMNCTLPRINPVLTSPSALLILFKRAPPLTAAVVVALPLQITPVAPPFLKGQSNNRGRGRGRPHGNRPICQVCGKIGHLALTCYHRFDNSYTRDSRPHMQALLATPQSQCDPNWYPDSGATHHLTNDLANLNVRADDYTGNDQIRMGNGTTLPIHHIGTTQLTAPSTSFLLQNVLHVPTISNNLLSVQKFTSDTNTFLEFHPNLFNVKDQVTRTTLLQASSRNGLYPFPSSVHRLIKSNAFNKRVASPHAFIGTRVSIPVWHSRLGHPAFRIVSRIVSRFGLPNGSIERKHRHIVETGLALLSHSAMPLRYWDDAFQTACYLINRLPTPTLQNKSPFEKLFNTNPDYSFLKTFGCSCWPNLRPYNSHKLLPRSLECIFLGYSLLHKGYKCLHLPSGRLYISQDVIFVENKFPFSSLPIPAASTSLESPSSQTLAFVQSVSSAGPCIEPSPQTRPNTASITPLASPPSRPTLPSLPIYSQPAQTPNPSRPTLSSIPIYSQLAQTSSPSRPTLSSNTQTDTTTTSNPATEASSSSVPAAPNPPPPHPMTTRSQNHISKPTTFTDGTIRYPLPKALLAVTDCSTASEPTCYSSAVKSSEWRQAMNLEFDALLKNHTWKLVPPHPSQNLVGCKWVFRIKRKADGTIERHKARLVAKGFHQQPGLDYDETYSLVIKPTTVRTVLSLAISSGWSLRQIDIQNAFLHGTLTKQVFMSQPPGYQHPNFPTHVCQLQKAIYGLKQAPRAWFSRLSSRLLAFGFHGSRSDSSLFIYNKASVIMYVLIYVDDIILTGSHSAAIDDLLISLKRDLVVKDLGSLNFFLGIEVLTNAAGVLLSQQRYIMDLLNRTKMTDAKPISTLMASSTNLSTFDGEPFPDHTLFRSIVDALQYLALTRPDIAFSVNKLSQFMHKPTTLHWQSVKRLLRYLKHTIQFGIQIYRNSCNSIHAFSDADWAGSKDDRRSTGSYCVFLGKNLISWSCKKQATVTCSSTEAEYKALANTAAEVKWLQSLLHELGISQSTPPVLWCDNIGATYLSSNPVFHARTKHVEIDFHFVRDMVATKAVSVQFVSTHDQLADLLTKPISSSRFALLRSKLNVIPIP</sequence>
<keyword evidence="1" id="KW-0064">Aspartyl protease</keyword>